<sequence length="218" mass="24309">MFNFKHFFVVMMAGLIGLIGATATTQTQTAAATTIKFTSAMHTNKNLTYKGTIKYYVKSDAKKYQANIHYAANRWNKALGKKVLRPTNSLAGSRLVFTGTNKLGGDVAGMAEINSGVIALNTSWMNRYGTQKQRAVVIHELGHAFGTKDLYNYPDASLRSVFKKQTIMGGNYSTRIGSFDAKLAKWTLTKTRTMSPSEFSHYRSNEGLYYQQMLRGQL</sequence>
<keyword evidence="9" id="KW-1185">Reference proteome</keyword>
<proteinExistence type="inferred from homology"/>
<dbReference type="RefSeq" id="WP_203629116.1">
    <property type="nucleotide sequence ID" value="NZ_BNJR01000005.1"/>
</dbReference>
<protein>
    <recommendedName>
        <fullName evidence="4">Extracellular small neutral protease</fullName>
        <ecNumber evidence="3">3.4.24.77</ecNumber>
    </recommendedName>
    <alternativeName>
        <fullName evidence="6">Snapalysin</fullName>
    </alternativeName>
</protein>
<dbReference type="Proteomes" id="UP000604765">
    <property type="component" value="Unassembled WGS sequence"/>
</dbReference>
<evidence type="ECO:0000256" key="4">
    <source>
        <dbReference type="ARBA" id="ARBA00019129"/>
    </source>
</evidence>
<keyword evidence="5" id="KW-0479">Metal-binding</keyword>
<dbReference type="InterPro" id="IPR000013">
    <property type="entry name" value="Peptidase_M7"/>
</dbReference>
<feature type="signal peptide" evidence="7">
    <location>
        <begin position="1"/>
        <end position="23"/>
    </location>
</feature>
<comment type="similarity">
    <text evidence="2">Belongs to the peptidase M7 family.</text>
</comment>
<comment type="caution">
    <text evidence="8">The sequence shown here is derived from an EMBL/GenBank/DDBJ whole genome shotgun (WGS) entry which is preliminary data.</text>
</comment>
<dbReference type="SUPFAM" id="SSF55486">
    <property type="entry name" value="Metalloproteases ('zincins'), catalytic domain"/>
    <property type="match status" value="1"/>
</dbReference>
<evidence type="ECO:0000313" key="9">
    <source>
        <dbReference type="Proteomes" id="UP000604765"/>
    </source>
</evidence>
<evidence type="ECO:0000256" key="5">
    <source>
        <dbReference type="ARBA" id="ARBA00022723"/>
    </source>
</evidence>
<dbReference type="EC" id="3.4.24.77" evidence="3"/>
<evidence type="ECO:0000313" key="8">
    <source>
        <dbReference type="EMBL" id="GHP13057.1"/>
    </source>
</evidence>
<feature type="chain" id="PRO_5046187054" description="Extracellular small neutral protease" evidence="7">
    <location>
        <begin position="24"/>
        <end position="218"/>
    </location>
</feature>
<evidence type="ECO:0000256" key="6">
    <source>
        <dbReference type="ARBA" id="ARBA00029927"/>
    </source>
</evidence>
<organism evidence="8 9">
    <name type="scientific">Lentilactobacillus fungorum</name>
    <dbReference type="NCBI Taxonomy" id="2201250"/>
    <lineage>
        <taxon>Bacteria</taxon>
        <taxon>Bacillati</taxon>
        <taxon>Bacillota</taxon>
        <taxon>Bacilli</taxon>
        <taxon>Lactobacillales</taxon>
        <taxon>Lactobacillaceae</taxon>
        <taxon>Lentilactobacillus</taxon>
    </lineage>
</organism>
<evidence type="ECO:0000256" key="3">
    <source>
        <dbReference type="ARBA" id="ARBA00012325"/>
    </source>
</evidence>
<dbReference type="Gene3D" id="3.40.390.10">
    <property type="entry name" value="Collagenase (Catalytic Domain)"/>
    <property type="match status" value="1"/>
</dbReference>
<dbReference type="InterPro" id="IPR024079">
    <property type="entry name" value="MetalloPept_cat_dom_sf"/>
</dbReference>
<accession>A0ABQ3VVY3</accession>
<reference evidence="8 9" key="1">
    <citation type="journal article" date="2021" name="Int. J. Syst. Evol. Microbiol.">
        <title>Lentilactobacillus fungorum sp. nov., isolated from spent mushroom substrates.</title>
        <authorList>
            <person name="Tohno M."/>
            <person name="Tanizawa Y."/>
            <person name="Kojima Y."/>
            <person name="Sakamoto M."/>
            <person name="Ohkuma M."/>
            <person name="Kobayashi H."/>
        </authorList>
    </citation>
    <scope>NUCLEOTIDE SEQUENCE [LARGE SCALE GENOMIC DNA]</scope>
    <source>
        <strain evidence="8 9">YK48G</strain>
    </source>
</reference>
<dbReference type="Pfam" id="PF02031">
    <property type="entry name" value="Peptidase_M7"/>
    <property type="match status" value="1"/>
</dbReference>
<keyword evidence="7" id="KW-0732">Signal</keyword>
<gene>
    <name evidence="8" type="ORF">YK48G_04820</name>
</gene>
<evidence type="ECO:0000256" key="7">
    <source>
        <dbReference type="SAM" id="SignalP"/>
    </source>
</evidence>
<name>A0ABQ3VVY3_9LACO</name>
<comment type="catalytic activity">
    <reaction evidence="1">
        <text>Hydrolyzes proteins with a preference for Tyr or Phe in the P1' position. Has no action on amino-acid p-nitroanilides.</text>
        <dbReference type="EC" id="3.4.24.77"/>
    </reaction>
</comment>
<evidence type="ECO:0000256" key="1">
    <source>
        <dbReference type="ARBA" id="ARBA00000612"/>
    </source>
</evidence>
<dbReference type="EMBL" id="BNJR01000005">
    <property type="protein sequence ID" value="GHP13057.1"/>
    <property type="molecule type" value="Genomic_DNA"/>
</dbReference>
<evidence type="ECO:0000256" key="2">
    <source>
        <dbReference type="ARBA" id="ARBA00006571"/>
    </source>
</evidence>